<organism evidence="10">
    <name type="scientific">Rhizophora mucronata</name>
    <name type="common">Asiatic mangrove</name>
    <dbReference type="NCBI Taxonomy" id="61149"/>
    <lineage>
        <taxon>Eukaryota</taxon>
        <taxon>Viridiplantae</taxon>
        <taxon>Streptophyta</taxon>
        <taxon>Embryophyta</taxon>
        <taxon>Tracheophyta</taxon>
        <taxon>Spermatophyta</taxon>
        <taxon>Magnoliopsida</taxon>
        <taxon>eudicotyledons</taxon>
        <taxon>Gunneridae</taxon>
        <taxon>Pentapetalae</taxon>
        <taxon>rosids</taxon>
        <taxon>fabids</taxon>
        <taxon>Malpighiales</taxon>
        <taxon>Rhizophoraceae</taxon>
        <taxon>Rhizophora</taxon>
    </lineage>
</organism>
<dbReference type="Pfam" id="PF08170">
    <property type="entry name" value="POPLD"/>
    <property type="match status" value="1"/>
</dbReference>
<evidence type="ECO:0000256" key="3">
    <source>
        <dbReference type="ARBA" id="ARBA00022694"/>
    </source>
</evidence>
<evidence type="ECO:0000256" key="6">
    <source>
        <dbReference type="SAM" id="MobiDB-lite"/>
    </source>
</evidence>
<feature type="domain" description="Pop1 N-terminal" evidence="7">
    <location>
        <begin position="108"/>
        <end position="178"/>
    </location>
</feature>
<evidence type="ECO:0000259" key="7">
    <source>
        <dbReference type="Pfam" id="PF06978"/>
    </source>
</evidence>
<dbReference type="InterPro" id="IPR039182">
    <property type="entry name" value="Pop1"/>
</dbReference>
<dbReference type="Pfam" id="PF22770">
    <property type="entry name" value="POP1_C"/>
    <property type="match status" value="1"/>
</dbReference>
<dbReference type="Pfam" id="PF06978">
    <property type="entry name" value="POP1_N"/>
    <property type="match status" value="1"/>
</dbReference>
<dbReference type="InterPro" id="IPR018000">
    <property type="entry name" value="Neurotransmitter_ion_chnl_CS"/>
</dbReference>
<evidence type="ECO:0000256" key="4">
    <source>
        <dbReference type="ARBA" id="ARBA00023136"/>
    </source>
</evidence>
<dbReference type="PROSITE" id="PS00236">
    <property type="entry name" value="NEUROTR_ION_CHANNEL"/>
    <property type="match status" value="1"/>
</dbReference>
<dbReference type="GO" id="GO:0000172">
    <property type="term" value="C:ribonuclease MRP complex"/>
    <property type="evidence" value="ECO:0007669"/>
    <property type="project" value="InterPro"/>
</dbReference>
<dbReference type="InterPro" id="IPR009723">
    <property type="entry name" value="Pop1_N"/>
</dbReference>
<sequence length="857" mass="96406">MAADGGKRSQLSIIPPRKIDVQKFAESRASEFDALHSIVAGRLSNDFRSQRKKRRRTTAYDSRAAKKRYRKRSRLGIVDRSDALPLEMDQRRPPRRVLRRLELKKNPSSGFSTSGDGTKRLRTHVWHAKRFRMEKLWGFHIPLGLQGRGRGSRALLKWFKNGVLLHDASYYITVQLEGPEDSLISILRMVLVPSPLAQSEDNNSSVLSGRIYGTSMLHHPGEPTSRSIAPVIYMWRPLHLQNRETAGTKHDSDVFDNAESTESCSSYRQLWVWIHPSAFDEGYDALRLACQKQMSDSGLLINCISLEGQLARFEVMGSKAFQILQKILHPVTCSSENSWQLKKCSVVGADHETQSKKAVLFEDEENIPSCSILSLIVKDPRTLSKQSIADGTATVINNNVPEDEAKEHVTLPDISEKSEVLLSSSTSKAKWNDNLHDDKDMWDANSRMCLPVEESILCLEKHHSRMDLVCLDYPKAGMPKTPTELQSSRCCPTLLLENRNSKGLLMGWSLILPLSWARVFWISIISKGAHAIGLQEKRWVACDVGLPDFPSDFPDCNAYSYFMVAEGANIKQNAEKLPPSVRPFKVPIPSPWNVVRATVHKGLLAMGDMQHCGDEVMADRNSLSNSKCCDCNTKPHSSLVNSLDGIVARTSCVLTDFLSEIHGDCLLLFPGFQNKTGILEFMMDENKFGNGGSQITSDRKLCYLRVLLHAYKEGVFEEGAVVCAPVLGDILLWTSRSENIEGGLQIPQSSVRSYFKQQLCGNWEFQISQDPVSRGSHRWPIGFVTTGFVRGSKKPVAEAFCEATLLARLRQEQWKRMPEKQRRTEIYVLVRNLRSSAYRLGLATIVLEQQVDDVGFL</sequence>
<evidence type="ECO:0000256" key="2">
    <source>
        <dbReference type="ARBA" id="ARBA00004370"/>
    </source>
</evidence>
<comment type="subcellular location">
    <subcellularLocation>
        <location evidence="2">Membrane</location>
    </subcellularLocation>
    <subcellularLocation>
        <location evidence="1">Nucleus</location>
    </subcellularLocation>
</comment>
<keyword evidence="5" id="KW-0539">Nucleus</keyword>
<feature type="domain" description="POPLD" evidence="8">
    <location>
        <begin position="507"/>
        <end position="592"/>
    </location>
</feature>
<dbReference type="PANTHER" id="PTHR22731:SF3">
    <property type="entry name" value="RIBONUCLEASES P_MRP PROTEIN SUBUNIT POP1"/>
    <property type="match status" value="1"/>
</dbReference>
<feature type="region of interest" description="Disordered" evidence="6">
    <location>
        <begin position="46"/>
        <end position="65"/>
    </location>
</feature>
<dbReference type="InterPro" id="IPR055079">
    <property type="entry name" value="POP1_C"/>
</dbReference>
<dbReference type="GO" id="GO:0005655">
    <property type="term" value="C:nucleolar ribonuclease P complex"/>
    <property type="evidence" value="ECO:0007669"/>
    <property type="project" value="InterPro"/>
</dbReference>
<reference evidence="10" key="1">
    <citation type="submission" date="2018-02" db="EMBL/GenBank/DDBJ databases">
        <title>Rhizophora mucronata_Transcriptome.</title>
        <authorList>
            <person name="Meera S.P."/>
            <person name="Sreeshan A."/>
            <person name="Augustine A."/>
        </authorList>
    </citation>
    <scope>NUCLEOTIDE SEQUENCE</scope>
    <source>
        <tissue evidence="10">Leaf</tissue>
    </source>
</reference>
<dbReference type="EMBL" id="GGEC01032447">
    <property type="protein sequence ID" value="MBX12931.1"/>
    <property type="molecule type" value="Transcribed_RNA"/>
</dbReference>
<dbReference type="InterPro" id="IPR012590">
    <property type="entry name" value="POPLD_dom"/>
</dbReference>
<protein>
    <submittedName>
        <fullName evidence="10">Uncharacterized protein LOC105138000</fullName>
    </submittedName>
</protein>
<keyword evidence="4" id="KW-0472">Membrane</keyword>
<keyword evidence="3" id="KW-0819">tRNA processing</keyword>
<dbReference type="AlphaFoldDB" id="A0A2P2L4Q7"/>
<evidence type="ECO:0000259" key="9">
    <source>
        <dbReference type="Pfam" id="PF22770"/>
    </source>
</evidence>
<evidence type="ECO:0000313" key="10">
    <source>
        <dbReference type="EMBL" id="MBX12931.1"/>
    </source>
</evidence>
<evidence type="ECO:0000256" key="1">
    <source>
        <dbReference type="ARBA" id="ARBA00004123"/>
    </source>
</evidence>
<feature type="domain" description="POP1 C-terminal" evidence="9">
    <location>
        <begin position="756"/>
        <end position="846"/>
    </location>
</feature>
<dbReference type="GO" id="GO:0016020">
    <property type="term" value="C:membrane"/>
    <property type="evidence" value="ECO:0007669"/>
    <property type="project" value="UniProtKB-SubCell"/>
</dbReference>
<evidence type="ECO:0000259" key="8">
    <source>
        <dbReference type="Pfam" id="PF08170"/>
    </source>
</evidence>
<accession>A0A2P2L4Q7</accession>
<evidence type="ECO:0000256" key="5">
    <source>
        <dbReference type="ARBA" id="ARBA00023242"/>
    </source>
</evidence>
<name>A0A2P2L4Q7_RHIMU</name>
<proteinExistence type="predicted"/>
<dbReference type="GO" id="GO:0001682">
    <property type="term" value="P:tRNA 5'-leader removal"/>
    <property type="evidence" value="ECO:0007669"/>
    <property type="project" value="InterPro"/>
</dbReference>
<dbReference type="PANTHER" id="PTHR22731">
    <property type="entry name" value="RIBONUCLEASES P/MRP PROTEIN SUBUNIT POP1"/>
    <property type="match status" value="1"/>
</dbReference>